<keyword evidence="5 6" id="KW-0472">Membrane</keyword>
<dbReference type="GO" id="GO:0016020">
    <property type="term" value="C:membrane"/>
    <property type="evidence" value="ECO:0007669"/>
    <property type="project" value="UniProtKB-SubCell"/>
</dbReference>
<dbReference type="CDD" id="cd10432">
    <property type="entry name" value="BI-1-like_bacterial"/>
    <property type="match status" value="1"/>
</dbReference>
<feature type="transmembrane region" description="Helical" evidence="6">
    <location>
        <begin position="20"/>
        <end position="38"/>
    </location>
</feature>
<organism evidence="7 8">
    <name type="scientific">Paenibacillus mucilaginosus (strain KNP414)</name>
    <dbReference type="NCBI Taxonomy" id="1036673"/>
    <lineage>
        <taxon>Bacteria</taxon>
        <taxon>Bacillati</taxon>
        <taxon>Bacillota</taxon>
        <taxon>Bacilli</taxon>
        <taxon>Bacillales</taxon>
        <taxon>Paenibacillaceae</taxon>
        <taxon>Paenibacillus</taxon>
    </lineage>
</organism>
<feature type="transmembrane region" description="Helical" evidence="6">
    <location>
        <begin position="44"/>
        <end position="61"/>
    </location>
</feature>
<name>F8FIR2_PAEMK</name>
<evidence type="ECO:0000256" key="1">
    <source>
        <dbReference type="ARBA" id="ARBA00004141"/>
    </source>
</evidence>
<dbReference type="Pfam" id="PF01027">
    <property type="entry name" value="Bax1-I"/>
    <property type="match status" value="1"/>
</dbReference>
<dbReference type="EMBL" id="CP002869">
    <property type="protein sequence ID" value="AEI45516.1"/>
    <property type="molecule type" value="Genomic_DNA"/>
</dbReference>
<sequence>MQQQTLTYSDRGSLGHILRMFSLSLLVSFVGTLLGAVFVPPALVPAFIVAELVMLVAAFVLRMRGRHIGYGFLYSFTAISGVALYPVIMHYGGVLGANIVSGAFFATAVIFGALAWYAYRSQSSFSFLGGFLFAGTIGLILMSVIAIFVPMGPAVNLVWSTLGILIFSGWVLYDVAQYRDGVEPEEVPLAALNMYLNFINLFLYILRFLAAIAGWNRD</sequence>
<feature type="transmembrane region" description="Helical" evidence="6">
    <location>
        <begin position="94"/>
        <end position="118"/>
    </location>
</feature>
<feature type="transmembrane region" description="Helical" evidence="6">
    <location>
        <begin position="125"/>
        <end position="148"/>
    </location>
</feature>
<feature type="transmembrane region" description="Helical" evidence="6">
    <location>
        <begin position="194"/>
        <end position="215"/>
    </location>
</feature>
<gene>
    <name evidence="7" type="ordered locus">KNP414_07004</name>
</gene>
<dbReference type="HOGENOM" id="CLU_058671_2_0_9"/>
<evidence type="ECO:0000256" key="6">
    <source>
        <dbReference type="RuleBase" id="RU004379"/>
    </source>
</evidence>
<keyword evidence="4 6" id="KW-1133">Transmembrane helix</keyword>
<comment type="subcellular location">
    <subcellularLocation>
        <location evidence="1">Membrane</location>
        <topology evidence="1">Multi-pass membrane protein</topology>
    </subcellularLocation>
</comment>
<dbReference type="KEGG" id="pms:KNP414_07004"/>
<evidence type="ECO:0000313" key="7">
    <source>
        <dbReference type="EMBL" id="AEI45516.1"/>
    </source>
</evidence>
<comment type="similarity">
    <text evidence="2 6">Belongs to the BI1 family.</text>
</comment>
<dbReference type="PANTHER" id="PTHR23291">
    <property type="entry name" value="BAX INHIBITOR-RELATED"/>
    <property type="match status" value="1"/>
</dbReference>
<evidence type="ECO:0000313" key="8">
    <source>
        <dbReference type="Proteomes" id="UP000006620"/>
    </source>
</evidence>
<evidence type="ECO:0000256" key="3">
    <source>
        <dbReference type="ARBA" id="ARBA00022692"/>
    </source>
</evidence>
<feature type="transmembrane region" description="Helical" evidence="6">
    <location>
        <begin position="68"/>
        <end position="88"/>
    </location>
</feature>
<evidence type="ECO:0000256" key="2">
    <source>
        <dbReference type="ARBA" id="ARBA00010350"/>
    </source>
</evidence>
<dbReference type="PATRIC" id="fig|1036673.3.peg.6535"/>
<protein>
    <submittedName>
        <fullName evidence="7">YetJ</fullName>
    </submittedName>
</protein>
<reference evidence="7 8" key="2">
    <citation type="journal article" date="2013" name="Genome Announc.">
        <title>Genome Sequence of Growth-Improving Paenibacillus mucilaginosus Strain KNP414.</title>
        <authorList>
            <person name="Lu J.J."/>
            <person name="Wang J.F."/>
            <person name="Hu X.F."/>
        </authorList>
    </citation>
    <scope>NUCLEOTIDE SEQUENCE [LARGE SCALE GENOMIC DNA]</scope>
    <source>
        <strain evidence="7 8">KNP414</strain>
    </source>
</reference>
<keyword evidence="3 6" id="KW-0812">Transmembrane</keyword>
<feature type="transmembrane region" description="Helical" evidence="6">
    <location>
        <begin position="154"/>
        <end position="173"/>
    </location>
</feature>
<accession>F8FIR2</accession>
<dbReference type="InterPro" id="IPR006214">
    <property type="entry name" value="Bax_inhibitor_1-related"/>
</dbReference>
<evidence type="ECO:0000256" key="5">
    <source>
        <dbReference type="ARBA" id="ARBA00023136"/>
    </source>
</evidence>
<reference evidence="8" key="1">
    <citation type="submission" date="2011-06" db="EMBL/GenBank/DDBJ databases">
        <title>Complete genome sequence of Paenibacillus mucilaginosus KNP414.</title>
        <authorList>
            <person name="Wang J."/>
            <person name="Hu S."/>
            <person name="Hu X."/>
            <person name="Zhang B."/>
            <person name="Dong D."/>
            <person name="Zhang S."/>
            <person name="Zhao K."/>
            <person name="Wu D."/>
        </authorList>
    </citation>
    <scope>NUCLEOTIDE SEQUENCE [LARGE SCALE GENOMIC DNA]</scope>
    <source>
        <strain evidence="8">KNP414</strain>
    </source>
</reference>
<dbReference type="Proteomes" id="UP000006620">
    <property type="component" value="Chromosome"/>
</dbReference>
<dbReference type="RefSeq" id="WP_013920658.1">
    <property type="nucleotide sequence ID" value="NC_015690.1"/>
</dbReference>
<proteinExistence type="inferred from homology"/>
<dbReference type="PANTHER" id="PTHR23291:SF50">
    <property type="entry name" value="PROTEIN LIFEGUARD 4"/>
    <property type="match status" value="1"/>
</dbReference>
<dbReference type="AlphaFoldDB" id="F8FIR2"/>
<evidence type="ECO:0000256" key="4">
    <source>
        <dbReference type="ARBA" id="ARBA00022989"/>
    </source>
</evidence>